<dbReference type="RefSeq" id="WP_024685799.1">
    <property type="nucleotide sequence ID" value="NZ_CP047265.1"/>
</dbReference>
<keyword evidence="2" id="KW-1185">Reference proteome</keyword>
<dbReference type="Proteomes" id="UP000464644">
    <property type="component" value="Chromosome"/>
</dbReference>
<sequence>MLSGYYRYKDAFQIVISRKQSSITEGKYVDIEYNQAYSSQPPHEELSTDPDEIFYRDRMRERAHLDFLKELIALISIVTNQYYELDFDSKQNIRPSIQETIDGFSDTSKMFVVRKDPDRVVQRQNYTMSFLSIHPDADIFFEKYFNLSSEARSRYNASIFLYQGMRKIFLTSASMAIIGLISAIENLMDFESQRSGIKPNKCGECTQPVYSISKRFKTFMQKFSEFDVENPNSLLNKFYSRRSKISHSGGILEIDRLLSKFSMKEHREFTEIESHVRIALFNYLMNYDSEVSAELPISEPA</sequence>
<evidence type="ECO:0000313" key="1">
    <source>
        <dbReference type="EMBL" id="QHF05103.1"/>
    </source>
</evidence>
<proteinExistence type="predicted"/>
<gene>
    <name evidence="1" type="ORF">N015_22930</name>
</gene>
<dbReference type="EMBL" id="CP047265">
    <property type="protein sequence ID" value="QHF05103.1"/>
    <property type="molecule type" value="Genomic_DNA"/>
</dbReference>
<evidence type="ECO:0000313" key="2">
    <source>
        <dbReference type="Proteomes" id="UP000464644"/>
    </source>
</evidence>
<protein>
    <recommendedName>
        <fullName evidence="3">Apea-like HEPN domain-containing protein</fullName>
    </recommendedName>
</protein>
<name>A0ABX6HIE6_9PSED</name>
<accession>A0ABX6HIE6</accession>
<reference evidence="1 2" key="1">
    <citation type="journal article" date="2014" name="Genome Announc.">
        <title>Draft Genome Sequences of a Phylogenetically Diverse Suite of Pseudomonas syringae Strains from Multiple Source Populations.</title>
        <authorList>
            <person name="Baltrus D.A."/>
            <person name="Yourstone S."/>
            <person name="Lind A."/>
            <person name="Guilbaud C."/>
            <person name="Sands D.C."/>
            <person name="Jones C.D."/>
            <person name="Morris C.E."/>
            <person name="Dangl J.L."/>
        </authorList>
    </citation>
    <scope>NUCLEOTIDE SEQUENCE [LARGE SCALE GENOMIC DNA]</scope>
    <source>
        <strain evidence="1 2">CC1524</strain>
    </source>
</reference>
<evidence type="ECO:0008006" key="3">
    <source>
        <dbReference type="Google" id="ProtNLM"/>
    </source>
</evidence>
<organism evidence="1 2">
    <name type="scientific">Pseudomonas asturiensis</name>
    <dbReference type="NCBI Taxonomy" id="1190415"/>
    <lineage>
        <taxon>Bacteria</taxon>
        <taxon>Pseudomonadati</taxon>
        <taxon>Pseudomonadota</taxon>
        <taxon>Gammaproteobacteria</taxon>
        <taxon>Pseudomonadales</taxon>
        <taxon>Pseudomonadaceae</taxon>
        <taxon>Pseudomonas</taxon>
    </lineage>
</organism>